<accession>A0A9N9UCU5</accession>
<dbReference type="Gene3D" id="3.30.560.10">
    <property type="entry name" value="Glucose Oxidase, domain 3"/>
    <property type="match status" value="1"/>
</dbReference>
<evidence type="ECO:0000256" key="2">
    <source>
        <dbReference type="ARBA" id="ARBA00010790"/>
    </source>
</evidence>
<dbReference type="Gene3D" id="3.50.50.60">
    <property type="entry name" value="FAD/NAD(P)-binding domain"/>
    <property type="match status" value="1"/>
</dbReference>
<dbReference type="PIRSF" id="PIRSF000137">
    <property type="entry name" value="Alcohol_oxidase"/>
    <property type="match status" value="1"/>
</dbReference>
<dbReference type="Pfam" id="PF05199">
    <property type="entry name" value="GMC_oxred_C"/>
    <property type="match status" value="1"/>
</dbReference>
<evidence type="ECO:0000259" key="10">
    <source>
        <dbReference type="PROSITE" id="PS00624"/>
    </source>
</evidence>
<feature type="domain" description="Glucose-methanol-choline oxidoreductase N-terminal" evidence="10">
    <location>
        <begin position="286"/>
        <end position="300"/>
    </location>
</feature>
<gene>
    <name evidence="11" type="ORF">CBYS24578_00012195</name>
</gene>
<evidence type="ECO:0000256" key="8">
    <source>
        <dbReference type="RuleBase" id="RU003968"/>
    </source>
</evidence>
<feature type="active site" description="Proton acceptor" evidence="6">
    <location>
        <position position="586"/>
    </location>
</feature>
<comment type="cofactor">
    <cofactor evidence="1 7">
        <name>FAD</name>
        <dbReference type="ChEBI" id="CHEBI:57692"/>
    </cofactor>
</comment>
<feature type="domain" description="Glucose-methanol-choline oxidoreductase N-terminal" evidence="9">
    <location>
        <begin position="95"/>
        <end position="118"/>
    </location>
</feature>
<dbReference type="AlphaFoldDB" id="A0A9N9UCU5"/>
<dbReference type="SUPFAM" id="SSF54373">
    <property type="entry name" value="FAD-linked reductases, C-terminal domain"/>
    <property type="match status" value="1"/>
</dbReference>
<evidence type="ECO:0000256" key="6">
    <source>
        <dbReference type="PIRSR" id="PIRSR000137-1"/>
    </source>
</evidence>
<dbReference type="GO" id="GO:0050660">
    <property type="term" value="F:flavin adenine dinucleotide binding"/>
    <property type="evidence" value="ECO:0007669"/>
    <property type="project" value="InterPro"/>
</dbReference>
<feature type="binding site" evidence="7">
    <location>
        <begin position="540"/>
        <end position="541"/>
    </location>
    <ligand>
        <name>FAD</name>
        <dbReference type="ChEBI" id="CHEBI:57692"/>
    </ligand>
</feature>
<keyword evidence="5" id="KW-0560">Oxidoreductase</keyword>
<comment type="similarity">
    <text evidence="2 8">Belongs to the GMC oxidoreductase family.</text>
</comment>
<dbReference type="PROSITE" id="PS00624">
    <property type="entry name" value="GMC_OXRED_2"/>
    <property type="match status" value="1"/>
</dbReference>
<dbReference type="InterPro" id="IPR007867">
    <property type="entry name" value="GMC_OxRtase_C"/>
</dbReference>
<sequence length="610" mass="66818">MAAQENLITAAEFSQIQFDFLIIGGGTAGLAVAARLSEYSQFNVGVLEAGPLVNRLDTVDIPGLYGQTIGTEHDWGFKTVPQPGLHGRVLPWPRGKLVGGTSALNFMIWNRGSKEDYNAWEQLGNPGWGWDDLLPFFKKSETIHRPTLRHQTDYGATFDPEVSGTTGPINVSYPNYYPTTHQLWRQALNSLGIESNEAHLSGSNTGVWTCVNSITPEEQTRSYATNSYYLPNVHRKNLFLLTGAFVDEITLEATDDGSHKATGVTFTCNGQQHHVSAKYEVILSAGTVQSPQILESSGIGNPQILASAGKATKVDNPNVGENLQEHIMAAIVFETKTEVQNDQKSGNKGPDAALEEYLRHRAGPLTAVPSCFCYLPFVKALPEGKFQDLSRLVSGLPSSNLQSHSVTSERFDPKQRLGQIEYILDFGNWNQAFSPSQDDAKNYATVFQVLQYPFSQGSIHINSSTGNVSANEPTIDPKYYSGTHGKIDLEAMIHSIHFADEIARSKPLSNLLGPRVFPPKSITTDDEYRDWVGKTTITDWHPVGTCSMGGSRGIEGGVVDHRLRVYGVQGLRVIDASIMPLHISAHIQATVYAIAEKGAHMILQDHNVLA</sequence>
<dbReference type="Pfam" id="PF00732">
    <property type="entry name" value="GMC_oxred_N"/>
    <property type="match status" value="1"/>
</dbReference>
<dbReference type="GO" id="GO:0016614">
    <property type="term" value="F:oxidoreductase activity, acting on CH-OH group of donors"/>
    <property type="evidence" value="ECO:0007669"/>
    <property type="project" value="InterPro"/>
</dbReference>
<protein>
    <recommendedName>
        <fullName evidence="9 10">Glucose-methanol-choline oxidoreductase N-terminal domain-containing protein</fullName>
    </recommendedName>
</protein>
<dbReference type="SUPFAM" id="SSF51905">
    <property type="entry name" value="FAD/NAD(P)-binding domain"/>
    <property type="match status" value="1"/>
</dbReference>
<evidence type="ECO:0000313" key="12">
    <source>
        <dbReference type="Proteomes" id="UP000754883"/>
    </source>
</evidence>
<dbReference type="InterPro" id="IPR012132">
    <property type="entry name" value="GMC_OxRdtase"/>
</dbReference>
<reference evidence="11" key="1">
    <citation type="submission" date="2021-10" db="EMBL/GenBank/DDBJ databases">
        <authorList>
            <person name="Piombo E."/>
        </authorList>
    </citation>
    <scope>NUCLEOTIDE SEQUENCE</scope>
</reference>
<evidence type="ECO:0000256" key="4">
    <source>
        <dbReference type="ARBA" id="ARBA00022827"/>
    </source>
</evidence>
<evidence type="ECO:0000313" key="11">
    <source>
        <dbReference type="EMBL" id="CAG9984435.1"/>
    </source>
</evidence>
<evidence type="ECO:0000256" key="1">
    <source>
        <dbReference type="ARBA" id="ARBA00001974"/>
    </source>
</evidence>
<dbReference type="PROSITE" id="PS00623">
    <property type="entry name" value="GMC_OXRED_1"/>
    <property type="match status" value="1"/>
</dbReference>
<feature type="active site" description="Proton donor" evidence="6">
    <location>
        <position position="541"/>
    </location>
</feature>
<keyword evidence="3 8" id="KW-0285">Flavoprotein</keyword>
<evidence type="ECO:0000256" key="5">
    <source>
        <dbReference type="ARBA" id="ARBA00023002"/>
    </source>
</evidence>
<comment type="caution">
    <text evidence="11">The sequence shown here is derived from an EMBL/GenBank/DDBJ whole genome shotgun (WGS) entry which is preliminary data.</text>
</comment>
<evidence type="ECO:0000259" key="9">
    <source>
        <dbReference type="PROSITE" id="PS00623"/>
    </source>
</evidence>
<keyword evidence="12" id="KW-1185">Reference proteome</keyword>
<organism evidence="11 12">
    <name type="scientific">Clonostachys byssicola</name>
    <dbReference type="NCBI Taxonomy" id="160290"/>
    <lineage>
        <taxon>Eukaryota</taxon>
        <taxon>Fungi</taxon>
        <taxon>Dikarya</taxon>
        <taxon>Ascomycota</taxon>
        <taxon>Pezizomycotina</taxon>
        <taxon>Sordariomycetes</taxon>
        <taxon>Hypocreomycetidae</taxon>
        <taxon>Hypocreales</taxon>
        <taxon>Bionectriaceae</taxon>
        <taxon>Clonostachys</taxon>
    </lineage>
</organism>
<dbReference type="OrthoDB" id="269227at2759"/>
<dbReference type="InterPro" id="IPR000172">
    <property type="entry name" value="GMC_OxRdtase_N"/>
</dbReference>
<keyword evidence="4 7" id="KW-0274">FAD</keyword>
<dbReference type="Proteomes" id="UP000754883">
    <property type="component" value="Unassembled WGS sequence"/>
</dbReference>
<dbReference type="EMBL" id="CABFNO020001387">
    <property type="protein sequence ID" value="CAG9984435.1"/>
    <property type="molecule type" value="Genomic_DNA"/>
</dbReference>
<dbReference type="PANTHER" id="PTHR11552:SF201">
    <property type="entry name" value="GLUCOSE-METHANOL-CHOLINE OXIDOREDUCTASE N-TERMINAL DOMAIN-CONTAINING PROTEIN"/>
    <property type="match status" value="1"/>
</dbReference>
<name>A0A9N9UCU5_9HYPO</name>
<dbReference type="InterPro" id="IPR036188">
    <property type="entry name" value="FAD/NAD-bd_sf"/>
</dbReference>
<dbReference type="PANTHER" id="PTHR11552">
    <property type="entry name" value="GLUCOSE-METHANOL-CHOLINE GMC OXIDOREDUCTASE"/>
    <property type="match status" value="1"/>
</dbReference>
<evidence type="ECO:0000256" key="7">
    <source>
        <dbReference type="PIRSR" id="PIRSR000137-2"/>
    </source>
</evidence>
<feature type="binding site" evidence="7">
    <location>
        <position position="101"/>
    </location>
    <ligand>
        <name>FAD</name>
        <dbReference type="ChEBI" id="CHEBI:57692"/>
    </ligand>
</feature>
<proteinExistence type="inferred from homology"/>
<feature type="binding site" evidence="7">
    <location>
        <position position="246"/>
    </location>
    <ligand>
        <name>FAD</name>
        <dbReference type="ChEBI" id="CHEBI:57692"/>
    </ligand>
</feature>
<evidence type="ECO:0000256" key="3">
    <source>
        <dbReference type="ARBA" id="ARBA00022630"/>
    </source>
</evidence>